<proteinExistence type="predicted"/>
<dbReference type="OrthoDB" id="10253254at2759"/>
<evidence type="ECO:0000256" key="1">
    <source>
        <dbReference type="SAM" id="Phobius"/>
    </source>
</evidence>
<keyword evidence="1" id="KW-0472">Membrane</keyword>
<dbReference type="InterPro" id="IPR011709">
    <property type="entry name" value="DEAD-box_helicase_OB_fold"/>
</dbReference>
<gene>
    <name evidence="3" type="ORF">VP01_3013g4</name>
</gene>
<keyword evidence="1" id="KW-1133">Transmembrane helix</keyword>
<keyword evidence="4" id="KW-1185">Reference proteome</keyword>
<reference evidence="3 4" key="1">
    <citation type="submission" date="2015-08" db="EMBL/GenBank/DDBJ databases">
        <title>Next Generation Sequencing and Analysis of the Genome of Puccinia sorghi L Schw, the Causal Agent of Maize Common Rust.</title>
        <authorList>
            <person name="Rochi L."/>
            <person name="Burguener G."/>
            <person name="Darino M."/>
            <person name="Turjanski A."/>
            <person name="Kreff E."/>
            <person name="Dieguez M.J."/>
            <person name="Sacco F."/>
        </authorList>
    </citation>
    <scope>NUCLEOTIDE SEQUENCE [LARGE SCALE GENOMIC DNA]</scope>
    <source>
        <strain evidence="3 4">RO10H11247</strain>
    </source>
</reference>
<name>A0A0L6V103_9BASI</name>
<dbReference type="Proteomes" id="UP000037035">
    <property type="component" value="Unassembled WGS sequence"/>
</dbReference>
<dbReference type="Pfam" id="PF07717">
    <property type="entry name" value="OB_NTP_bind"/>
    <property type="match status" value="1"/>
</dbReference>
<dbReference type="AlphaFoldDB" id="A0A0L6V103"/>
<feature type="domain" description="DEAD-box helicase OB fold" evidence="2">
    <location>
        <begin position="3"/>
        <end position="74"/>
    </location>
</feature>
<protein>
    <submittedName>
        <fullName evidence="3">Adenosinetriphosphatase</fullName>
    </submittedName>
</protein>
<dbReference type="VEuPathDB" id="FungiDB:VP01_3013g4"/>
<evidence type="ECO:0000259" key="2">
    <source>
        <dbReference type="Pfam" id="PF07717"/>
    </source>
</evidence>
<feature type="transmembrane region" description="Helical" evidence="1">
    <location>
        <begin position="106"/>
        <end position="124"/>
    </location>
</feature>
<dbReference type="EMBL" id="LAVV01007962">
    <property type="protein sequence ID" value="KNZ54192.1"/>
    <property type="molecule type" value="Genomic_DNA"/>
</dbReference>
<evidence type="ECO:0000313" key="4">
    <source>
        <dbReference type="Proteomes" id="UP000037035"/>
    </source>
</evidence>
<sequence>KDPQEGYKTLVEGTPVFIHPSSVLFNRAPEWFVDLSTTNLSFRSHHTFSLNCRLTYCRNVTAIEPKWLTEVAPTLFKIADAKTMSKRKRNKRVQPLFDRFAKVNNYLPFSLVYLVHLILLLVLFSSSFPAERKRLAYLKGQAQHPFQSNLWLIFSYSQDRNIPRPS</sequence>
<comment type="caution">
    <text evidence="3">The sequence shown here is derived from an EMBL/GenBank/DDBJ whole genome shotgun (WGS) entry which is preliminary data.</text>
</comment>
<evidence type="ECO:0000313" key="3">
    <source>
        <dbReference type="EMBL" id="KNZ54192.1"/>
    </source>
</evidence>
<dbReference type="STRING" id="27349.A0A0L6V103"/>
<accession>A0A0L6V103</accession>
<organism evidence="3 4">
    <name type="scientific">Puccinia sorghi</name>
    <dbReference type="NCBI Taxonomy" id="27349"/>
    <lineage>
        <taxon>Eukaryota</taxon>
        <taxon>Fungi</taxon>
        <taxon>Dikarya</taxon>
        <taxon>Basidiomycota</taxon>
        <taxon>Pucciniomycotina</taxon>
        <taxon>Pucciniomycetes</taxon>
        <taxon>Pucciniales</taxon>
        <taxon>Pucciniaceae</taxon>
        <taxon>Puccinia</taxon>
    </lineage>
</organism>
<feature type="non-terminal residue" evidence="3">
    <location>
        <position position="1"/>
    </location>
</feature>
<keyword evidence="1" id="KW-0812">Transmembrane</keyword>